<dbReference type="NCBIfam" id="NF001484">
    <property type="entry name" value="PRK00331.1"/>
    <property type="match status" value="1"/>
</dbReference>
<dbReference type="Gene3D" id="3.40.50.10490">
    <property type="entry name" value="Glucose-6-phosphate isomerase like protein, domain 1"/>
    <property type="match status" value="2"/>
</dbReference>
<dbReference type="InterPro" id="IPR047084">
    <property type="entry name" value="GFAT_N"/>
</dbReference>
<dbReference type="Pfam" id="PF13522">
    <property type="entry name" value="GATase_6"/>
    <property type="match status" value="1"/>
</dbReference>
<feature type="region of interest" description="Disordered" evidence="8">
    <location>
        <begin position="46"/>
        <end position="67"/>
    </location>
</feature>
<dbReference type="GO" id="GO:0004360">
    <property type="term" value="F:glutamine-fructose-6-phosphate transaminase (isomerizing) activity"/>
    <property type="evidence" value="ECO:0007669"/>
    <property type="project" value="UniProtKB-EC"/>
</dbReference>
<dbReference type="OrthoDB" id="15235at2759"/>
<comment type="pathway">
    <text evidence="2">Nucleotide-sugar biosynthesis; UDP-N-acetyl-alpha-D-glucosamine biosynthesis; alpha-D-glucosamine 6-phosphate from D-fructose 6-phosphate: step 1/1.</text>
</comment>
<keyword evidence="12" id="KW-1185">Reference proteome</keyword>
<dbReference type="CDD" id="cd05008">
    <property type="entry name" value="SIS_GlmS_GlmD_1"/>
    <property type="match status" value="1"/>
</dbReference>
<dbReference type="CDD" id="cd05009">
    <property type="entry name" value="SIS_GlmS_GlmD_2"/>
    <property type="match status" value="1"/>
</dbReference>
<dbReference type="InterPro" id="IPR046348">
    <property type="entry name" value="SIS_dom_sf"/>
</dbReference>
<dbReference type="GO" id="GO:0006047">
    <property type="term" value="P:UDP-N-acetylglucosamine metabolic process"/>
    <property type="evidence" value="ECO:0007669"/>
    <property type="project" value="TreeGrafter"/>
</dbReference>
<dbReference type="InterPro" id="IPR029055">
    <property type="entry name" value="Ntn_hydrolases_N"/>
</dbReference>
<evidence type="ECO:0000256" key="6">
    <source>
        <dbReference type="ARBA" id="ARBA00022737"/>
    </source>
</evidence>
<dbReference type="KEGG" id="bpg:Bathy03g04790"/>
<dbReference type="GO" id="GO:0097367">
    <property type="term" value="F:carbohydrate derivative binding"/>
    <property type="evidence" value="ECO:0007669"/>
    <property type="project" value="InterPro"/>
</dbReference>
<dbReference type="InterPro" id="IPR035490">
    <property type="entry name" value="GlmS/FrlB_SIS"/>
</dbReference>
<feature type="domain" description="SIS" evidence="10">
    <location>
        <begin position="456"/>
        <end position="596"/>
    </location>
</feature>
<protein>
    <recommendedName>
        <fullName evidence="3">glutamine--fructose-6-phosphate transaminase (isomerizing)</fullName>
        <ecNumber evidence="3">2.6.1.16</ecNumber>
    </recommendedName>
</protein>
<dbReference type="PANTHER" id="PTHR10937:SF0">
    <property type="entry name" value="GLUTAMINE--FRUCTOSE-6-PHOSPHATE TRANSAMINASE (ISOMERIZING)"/>
    <property type="match status" value="1"/>
</dbReference>
<dbReference type="RefSeq" id="XP_007514100.1">
    <property type="nucleotide sequence ID" value="XM_007514038.1"/>
</dbReference>
<dbReference type="GO" id="GO:0006002">
    <property type="term" value="P:fructose 6-phosphate metabolic process"/>
    <property type="evidence" value="ECO:0007669"/>
    <property type="project" value="TreeGrafter"/>
</dbReference>
<reference evidence="11 12" key="1">
    <citation type="submission" date="2011-10" db="EMBL/GenBank/DDBJ databases">
        <authorList>
            <person name="Genoscope - CEA"/>
        </authorList>
    </citation>
    <scope>NUCLEOTIDE SEQUENCE [LARGE SCALE GENOMIC DNA]</scope>
    <source>
        <strain evidence="11 12">RCC 1105</strain>
    </source>
</reference>
<dbReference type="Pfam" id="PF01380">
    <property type="entry name" value="SIS"/>
    <property type="match status" value="2"/>
</dbReference>
<evidence type="ECO:0000256" key="3">
    <source>
        <dbReference type="ARBA" id="ARBA00012916"/>
    </source>
</evidence>
<feature type="region of interest" description="Disordered" evidence="8">
    <location>
        <begin position="97"/>
        <end position="121"/>
    </location>
</feature>
<dbReference type="eggNOG" id="KOG1268">
    <property type="taxonomic scope" value="Eukaryota"/>
</dbReference>
<dbReference type="AlphaFoldDB" id="K8EC35"/>
<dbReference type="InterPro" id="IPR001347">
    <property type="entry name" value="SIS_dom"/>
</dbReference>
<feature type="domain" description="SIS" evidence="10">
    <location>
        <begin position="627"/>
        <end position="770"/>
    </location>
</feature>
<dbReference type="Gene3D" id="3.60.20.10">
    <property type="entry name" value="Glutamine Phosphoribosylpyrophosphate, subunit 1, domain 1"/>
    <property type="match status" value="1"/>
</dbReference>
<organism evidence="11 12">
    <name type="scientific">Bathycoccus prasinos</name>
    <dbReference type="NCBI Taxonomy" id="41875"/>
    <lineage>
        <taxon>Eukaryota</taxon>
        <taxon>Viridiplantae</taxon>
        <taxon>Chlorophyta</taxon>
        <taxon>Mamiellophyceae</taxon>
        <taxon>Mamiellales</taxon>
        <taxon>Bathycoccaceae</taxon>
        <taxon>Bathycoccus</taxon>
    </lineage>
</organism>
<keyword evidence="5" id="KW-0808">Transferase</keyword>
<keyword evidence="7" id="KW-0315">Glutamine amidotransferase</keyword>
<dbReference type="GO" id="GO:0006487">
    <property type="term" value="P:protein N-linked glycosylation"/>
    <property type="evidence" value="ECO:0007669"/>
    <property type="project" value="TreeGrafter"/>
</dbReference>
<feature type="domain" description="Glutamine amidotransferase type-2" evidence="9">
    <location>
        <begin position="2"/>
        <end position="357"/>
    </location>
</feature>
<dbReference type="InterPro" id="IPR035466">
    <property type="entry name" value="GlmS/AgaS_SIS"/>
</dbReference>
<dbReference type="EC" id="2.6.1.16" evidence="3"/>
<evidence type="ECO:0000256" key="1">
    <source>
        <dbReference type="ARBA" id="ARBA00001031"/>
    </source>
</evidence>
<evidence type="ECO:0000313" key="12">
    <source>
        <dbReference type="Proteomes" id="UP000198341"/>
    </source>
</evidence>
<sequence>MCGIFAYLNCGVPKTKKEIVEKLLVGLKRLEYRGYDSAGFAMDDNEKWCEDDDDDDDDEEEGGDKKRHDAKKVIVCREVGKIANLEALARKELFGEDDDDENEVKASKSKSSNGRKKSSSSIKPLDFCASIAHTRWATHGPPNKINTHPHTSDSRENEFVVVHNGIITNHAPLRAMLERRGMKFETDTDTEVIPKLCKFLSDKFEESGEKDVTFRQLAMEVTRQLQGAYALVFKSTKYPGELVAAKRGSPLLMGISDDSGEVSCVIDGNLSDGAEEDVLLKKASGNKKRKSMTGGAAAAAAADADTTTTTRITTTTTTTTNNPKVEFYFASDASAMVEHTKRVLVLEDDDVCHCHDGTYKIYKVEKQKHPHPGYTSGHDSPEYGLYKPVVLSKEVERTIETLEMEVESIMKGEFDHFMQKEIFEQPEAISSTMRGRLVLDVLGAAERVMLGGMSQFAATIRRSRRIILCGCGTSYNSAIAIRQLFEELTELPVTLELASDVLDRRCPFFRDDTCIFISQSGETADTLKALEYAKAKGALCVGIVNTVGSAISRATDCGVHINAGAEIGVASTKAYTCQIVAMVLVALSLSEDSRSKHTRRDDIMQGLLKLPGCVKECLKMDAILLELAQELKEEHSLLIFGRGFNYATALEGALKVKEVALVHSEGILAGEMKHGPLALVDKHMPIIVVCTNDGSYEKQQSVVQQLKARDGRLILIVSDDDTEMEKTAPDAVILRVPKVEDCLQAVVNIVPLQLLSYHLTVLRGHNCDQPRNLAKSVTVE</sequence>
<dbReference type="FunFam" id="3.40.50.10490:FF:000001">
    <property type="entry name" value="Glutamine--fructose-6-phosphate aminotransferase [isomerizing]"/>
    <property type="match status" value="1"/>
</dbReference>
<dbReference type="FunFam" id="3.60.20.10:FF:000052">
    <property type="entry name" value="Glutamine--fructose-6-phosphate aminotransferase [isomerizing] 2"/>
    <property type="match status" value="1"/>
</dbReference>
<dbReference type="CDD" id="cd00714">
    <property type="entry name" value="GFAT"/>
    <property type="match status" value="1"/>
</dbReference>
<gene>
    <name evidence="11" type="ORF">Bathy03g04790</name>
</gene>
<evidence type="ECO:0000256" key="5">
    <source>
        <dbReference type="ARBA" id="ARBA00022679"/>
    </source>
</evidence>
<name>K8EC35_9CHLO</name>
<evidence type="ECO:0000313" key="11">
    <source>
        <dbReference type="EMBL" id="CCO15537.1"/>
    </source>
</evidence>
<dbReference type="InterPro" id="IPR017932">
    <property type="entry name" value="GATase_2_dom"/>
</dbReference>
<accession>K8EC35</accession>
<feature type="compositionally biased region" description="Acidic residues" evidence="8">
    <location>
        <begin position="49"/>
        <end position="62"/>
    </location>
</feature>
<dbReference type="STRING" id="41875.K8EC35"/>
<keyword evidence="6" id="KW-0677">Repeat</keyword>
<dbReference type="GO" id="GO:0046349">
    <property type="term" value="P:amino sugar biosynthetic process"/>
    <property type="evidence" value="ECO:0007669"/>
    <property type="project" value="UniProtKB-ARBA"/>
</dbReference>
<dbReference type="PROSITE" id="PS51278">
    <property type="entry name" value="GATASE_TYPE_2"/>
    <property type="match status" value="1"/>
</dbReference>
<dbReference type="GeneID" id="19017016"/>
<dbReference type="EMBL" id="FO082276">
    <property type="protein sequence ID" value="CCO15537.1"/>
    <property type="molecule type" value="Genomic_DNA"/>
</dbReference>
<dbReference type="SUPFAM" id="SSF53697">
    <property type="entry name" value="SIS domain"/>
    <property type="match status" value="1"/>
</dbReference>
<dbReference type="FunFam" id="3.40.50.10490:FF:000002">
    <property type="entry name" value="Glutamine--fructose-6-phosphate aminotransferase [isomerizing]"/>
    <property type="match status" value="1"/>
</dbReference>
<evidence type="ECO:0000256" key="2">
    <source>
        <dbReference type="ARBA" id="ARBA00004775"/>
    </source>
</evidence>
<evidence type="ECO:0000256" key="8">
    <source>
        <dbReference type="SAM" id="MobiDB-lite"/>
    </source>
</evidence>
<dbReference type="SUPFAM" id="SSF56235">
    <property type="entry name" value="N-terminal nucleophile aminohydrolases (Ntn hydrolases)"/>
    <property type="match status" value="1"/>
</dbReference>
<evidence type="ECO:0000259" key="10">
    <source>
        <dbReference type="PROSITE" id="PS51464"/>
    </source>
</evidence>
<proteinExistence type="predicted"/>
<dbReference type="PROSITE" id="PS51464">
    <property type="entry name" value="SIS"/>
    <property type="match status" value="2"/>
</dbReference>
<keyword evidence="4 11" id="KW-0032">Aminotransferase</keyword>
<evidence type="ECO:0000259" key="9">
    <source>
        <dbReference type="PROSITE" id="PS51278"/>
    </source>
</evidence>
<dbReference type="Proteomes" id="UP000198341">
    <property type="component" value="Chromosome 3"/>
</dbReference>
<evidence type="ECO:0000256" key="7">
    <source>
        <dbReference type="ARBA" id="ARBA00022962"/>
    </source>
</evidence>
<evidence type="ECO:0000256" key="4">
    <source>
        <dbReference type="ARBA" id="ARBA00022576"/>
    </source>
</evidence>
<comment type="catalytic activity">
    <reaction evidence="1">
        <text>D-fructose 6-phosphate + L-glutamine = D-glucosamine 6-phosphate + L-glutamate</text>
        <dbReference type="Rhea" id="RHEA:13237"/>
        <dbReference type="ChEBI" id="CHEBI:29985"/>
        <dbReference type="ChEBI" id="CHEBI:58359"/>
        <dbReference type="ChEBI" id="CHEBI:58725"/>
        <dbReference type="ChEBI" id="CHEBI:61527"/>
        <dbReference type="EC" id="2.6.1.16"/>
    </reaction>
</comment>
<dbReference type="PANTHER" id="PTHR10937">
    <property type="entry name" value="GLUCOSAMINE--FRUCTOSE-6-PHOSPHATE AMINOTRANSFERASE, ISOMERIZING"/>
    <property type="match status" value="1"/>
</dbReference>